<keyword evidence="2" id="KW-1185">Reference proteome</keyword>
<comment type="caution">
    <text evidence="1">The sequence shown here is derived from an EMBL/GenBank/DDBJ whole genome shotgun (WGS) entry which is preliminary data.</text>
</comment>
<evidence type="ECO:0000313" key="1">
    <source>
        <dbReference type="EMBL" id="MFC7178992.1"/>
    </source>
</evidence>
<dbReference type="InterPro" id="IPR023214">
    <property type="entry name" value="HAD_sf"/>
</dbReference>
<accession>A0ABW2FS98</accession>
<protein>
    <submittedName>
        <fullName evidence="1">HAD family hydrolase</fullName>
    </submittedName>
</protein>
<dbReference type="Pfam" id="PF00702">
    <property type="entry name" value="Hydrolase"/>
    <property type="match status" value="1"/>
</dbReference>
<dbReference type="SUPFAM" id="SSF56784">
    <property type="entry name" value="HAD-like"/>
    <property type="match status" value="1"/>
</dbReference>
<dbReference type="EMBL" id="JBHTAJ010000007">
    <property type="protein sequence ID" value="MFC7178992.1"/>
    <property type="molecule type" value="Genomic_DNA"/>
</dbReference>
<dbReference type="InterPro" id="IPR023198">
    <property type="entry name" value="PGP-like_dom2"/>
</dbReference>
<dbReference type="InterPro" id="IPR036412">
    <property type="entry name" value="HAD-like_sf"/>
</dbReference>
<keyword evidence="1" id="KW-0378">Hydrolase</keyword>
<dbReference type="Gene3D" id="1.10.150.240">
    <property type="entry name" value="Putative phosphatase, domain 2"/>
    <property type="match status" value="1"/>
</dbReference>
<gene>
    <name evidence="1" type="ORF">ACFQMG_05365</name>
</gene>
<dbReference type="RefSeq" id="WP_380230552.1">
    <property type="nucleotide sequence ID" value="NZ_JBHSVH010000002.1"/>
</dbReference>
<dbReference type="Gene3D" id="3.40.50.1000">
    <property type="entry name" value="HAD superfamily/HAD-like"/>
    <property type="match status" value="1"/>
</dbReference>
<dbReference type="Proteomes" id="UP001596435">
    <property type="component" value="Unassembled WGS sequence"/>
</dbReference>
<dbReference type="GO" id="GO:0016787">
    <property type="term" value="F:hydrolase activity"/>
    <property type="evidence" value="ECO:0007669"/>
    <property type="project" value="UniProtKB-KW"/>
</dbReference>
<reference evidence="2" key="1">
    <citation type="journal article" date="2019" name="Int. J. Syst. Evol. Microbiol.">
        <title>The Global Catalogue of Microorganisms (GCM) 10K type strain sequencing project: providing services to taxonomists for standard genome sequencing and annotation.</title>
        <authorList>
            <consortium name="The Broad Institute Genomics Platform"/>
            <consortium name="The Broad Institute Genome Sequencing Center for Infectious Disease"/>
            <person name="Wu L."/>
            <person name="Ma J."/>
        </authorList>
    </citation>
    <scope>NUCLEOTIDE SEQUENCE [LARGE SCALE GENOMIC DNA]</scope>
    <source>
        <strain evidence="2">CGMCC 1.12859</strain>
    </source>
</reference>
<evidence type="ECO:0000313" key="2">
    <source>
        <dbReference type="Proteomes" id="UP001596435"/>
    </source>
</evidence>
<organism evidence="1 2">
    <name type="scientific">Kitasatospora paranensis</name>
    <dbReference type="NCBI Taxonomy" id="258053"/>
    <lineage>
        <taxon>Bacteria</taxon>
        <taxon>Bacillati</taxon>
        <taxon>Actinomycetota</taxon>
        <taxon>Actinomycetes</taxon>
        <taxon>Kitasatosporales</taxon>
        <taxon>Streptomycetaceae</taxon>
        <taxon>Kitasatospora</taxon>
    </lineage>
</organism>
<sequence>MNGTARPHGPPDPGRPRIDARRIDAVVVDTDAVLTDSLPLRTAAWADAMQAFLGQYAHVTGEPYGAHPPVHLAPDEAGLLDLDIAAVLLRQQTGRIDLAAEHLGPSEDDLVLLLAAEGARRFRDLMQERAPRCRPGAHRLLRALRAEGIAVAAVSTTRHGAFLVRHAGLAGLVAVCVDAVDVEYYGLGGPPSPAMFRLALALLHTDGGRAASLAGSLPHLTAAEGIPFGLSILARPDGHGPPRPVTAGPVVQHLDEVTVGAAPAG</sequence>
<name>A0ABW2FS98_9ACTN</name>
<proteinExistence type="predicted"/>